<evidence type="ECO:0000313" key="3">
    <source>
        <dbReference type="Proteomes" id="UP000631553"/>
    </source>
</evidence>
<evidence type="ECO:0000256" key="1">
    <source>
        <dbReference type="SAM" id="SignalP"/>
    </source>
</evidence>
<sequence>MSRSRFLILLLGVPLLLLTGPAPASAATGSSMDIVDSVTLVAKGAGVQVEVTGTCDAGESGVFGVTVTQAVGSRIAQGSDYVVVTCTGEQQQAAVLVVADVDGTSFHVGDALVSASLIWACCSNSSTQEVVRIRR</sequence>
<feature type="chain" id="PRO_5045893521" description="Neocarzinostatin family protein" evidence="1">
    <location>
        <begin position="27"/>
        <end position="135"/>
    </location>
</feature>
<reference evidence="2 3" key="1">
    <citation type="submission" date="2020-07" db="EMBL/GenBank/DDBJ databases">
        <title>Sequencing the genomes of 1000 actinobacteria strains.</title>
        <authorList>
            <person name="Klenk H.-P."/>
        </authorList>
    </citation>
    <scope>NUCLEOTIDE SEQUENCE [LARGE SCALE GENOMIC DNA]</scope>
    <source>
        <strain evidence="2 3">DSM 43814</strain>
    </source>
</reference>
<organism evidence="2 3">
    <name type="scientific">Micromonospora purpureochromogenes</name>
    <dbReference type="NCBI Taxonomy" id="47872"/>
    <lineage>
        <taxon>Bacteria</taxon>
        <taxon>Bacillati</taxon>
        <taxon>Actinomycetota</taxon>
        <taxon>Actinomycetes</taxon>
        <taxon>Micromonosporales</taxon>
        <taxon>Micromonosporaceae</taxon>
        <taxon>Micromonospora</taxon>
    </lineage>
</organism>
<accession>A0ABX2RUY0</accession>
<comment type="caution">
    <text evidence="2">The sequence shown here is derived from an EMBL/GenBank/DDBJ whole genome shotgun (WGS) entry which is preliminary data.</text>
</comment>
<feature type="signal peptide" evidence="1">
    <location>
        <begin position="1"/>
        <end position="26"/>
    </location>
</feature>
<proteinExistence type="predicted"/>
<gene>
    <name evidence="2" type="ORF">HDA35_005734</name>
</gene>
<evidence type="ECO:0008006" key="4">
    <source>
        <dbReference type="Google" id="ProtNLM"/>
    </source>
</evidence>
<dbReference type="Proteomes" id="UP000631553">
    <property type="component" value="Unassembled WGS sequence"/>
</dbReference>
<name>A0ABX2RUY0_9ACTN</name>
<dbReference type="RefSeq" id="WP_179805506.1">
    <property type="nucleotide sequence ID" value="NZ_JACCCQ010000001.1"/>
</dbReference>
<protein>
    <recommendedName>
        <fullName evidence="4">Neocarzinostatin family protein</fullName>
    </recommendedName>
</protein>
<keyword evidence="1" id="KW-0732">Signal</keyword>
<dbReference type="EMBL" id="JACCCQ010000001">
    <property type="protein sequence ID" value="NYF59903.1"/>
    <property type="molecule type" value="Genomic_DNA"/>
</dbReference>
<evidence type="ECO:0000313" key="2">
    <source>
        <dbReference type="EMBL" id="NYF59903.1"/>
    </source>
</evidence>
<keyword evidence="3" id="KW-1185">Reference proteome</keyword>